<evidence type="ECO:0000256" key="1">
    <source>
        <dbReference type="SAM" id="SignalP"/>
    </source>
</evidence>
<dbReference type="SUPFAM" id="SSF53850">
    <property type="entry name" value="Periplasmic binding protein-like II"/>
    <property type="match status" value="1"/>
</dbReference>
<reference evidence="3" key="1">
    <citation type="journal article" date="2019" name="Int. J. Syst. Evol. Microbiol.">
        <title>The Global Catalogue of Microorganisms (GCM) 10K type strain sequencing project: providing services to taxonomists for standard genome sequencing and annotation.</title>
        <authorList>
            <consortium name="The Broad Institute Genomics Platform"/>
            <consortium name="The Broad Institute Genome Sequencing Center for Infectious Disease"/>
            <person name="Wu L."/>
            <person name="Ma J."/>
        </authorList>
    </citation>
    <scope>NUCLEOTIDE SEQUENCE [LARGE SCALE GENOMIC DNA]</scope>
    <source>
        <strain evidence="3">CGMCC 1.15399</strain>
    </source>
</reference>
<dbReference type="PANTHER" id="PTHR43649">
    <property type="entry name" value="ARABINOSE-BINDING PROTEIN-RELATED"/>
    <property type="match status" value="1"/>
</dbReference>
<comment type="caution">
    <text evidence="2">The sequence shown here is derived from an EMBL/GenBank/DDBJ whole genome shotgun (WGS) entry which is preliminary data.</text>
</comment>
<dbReference type="EMBL" id="JBHUCM010000043">
    <property type="protein sequence ID" value="MFD1544287.1"/>
    <property type="molecule type" value="Genomic_DNA"/>
</dbReference>
<keyword evidence="3" id="KW-1185">Reference proteome</keyword>
<dbReference type="PROSITE" id="PS51318">
    <property type="entry name" value="TAT"/>
    <property type="match status" value="1"/>
</dbReference>
<protein>
    <submittedName>
        <fullName evidence="2">Extracellular solute-binding protein</fullName>
    </submittedName>
</protein>
<evidence type="ECO:0000313" key="2">
    <source>
        <dbReference type="EMBL" id="MFD1544287.1"/>
    </source>
</evidence>
<feature type="signal peptide" evidence="1">
    <location>
        <begin position="1"/>
        <end position="25"/>
    </location>
</feature>
<dbReference type="InterPro" id="IPR006311">
    <property type="entry name" value="TAT_signal"/>
</dbReference>
<dbReference type="Proteomes" id="UP001597097">
    <property type="component" value="Unassembled WGS sequence"/>
</dbReference>
<gene>
    <name evidence="2" type="ORF">ACFSJ0_45100</name>
</gene>
<dbReference type="PROSITE" id="PS51257">
    <property type="entry name" value="PROKAR_LIPOPROTEIN"/>
    <property type="match status" value="1"/>
</dbReference>
<dbReference type="InterPro" id="IPR006059">
    <property type="entry name" value="SBP"/>
</dbReference>
<name>A0ABW4GNI1_9ACTN</name>
<dbReference type="PANTHER" id="PTHR43649:SF14">
    <property type="entry name" value="BLR3389 PROTEIN"/>
    <property type="match status" value="1"/>
</dbReference>
<keyword evidence="1" id="KW-0732">Signal</keyword>
<dbReference type="Gene3D" id="3.40.190.10">
    <property type="entry name" value="Periplasmic binding protein-like II"/>
    <property type="match status" value="2"/>
</dbReference>
<dbReference type="RefSeq" id="WP_308126848.1">
    <property type="nucleotide sequence ID" value="NZ_JAHKRM010000004.1"/>
</dbReference>
<accession>A0ABW4GNI1</accession>
<organism evidence="2 3">
    <name type="scientific">Nonomuraea guangzhouensis</name>
    <dbReference type="NCBI Taxonomy" id="1291555"/>
    <lineage>
        <taxon>Bacteria</taxon>
        <taxon>Bacillati</taxon>
        <taxon>Actinomycetota</taxon>
        <taxon>Actinomycetes</taxon>
        <taxon>Streptosporangiales</taxon>
        <taxon>Streptosporangiaceae</taxon>
        <taxon>Nonomuraea</taxon>
    </lineage>
</organism>
<dbReference type="InterPro" id="IPR050490">
    <property type="entry name" value="Bact_solute-bd_prot1"/>
</dbReference>
<feature type="chain" id="PRO_5046636643" evidence="1">
    <location>
        <begin position="26"/>
        <end position="446"/>
    </location>
</feature>
<sequence length="446" mass="47405">MESRNTSRRTFLSLSMGLPLGAALAACGSSGPTRPGGGGASGGGTKATYWYLSTQPQEGIRTAAMERFNKANPNGQITGTTFQNDAFKTKIKTAIGAGQAPTIIWGWGGGGLRSYVQAGQVEDLTSWFGQNAAVKDRLFPSSFGAATVDGKIYAMPCETVQPIVLYYNKKLFEQIGAQPPQSWGDIMDLVPKFNAKGIAPFSLGGQSRWTNMMWLEFLFDRIGGSEVFQNVFDGQKDAWSNPAAIDALTKMQALIKANGFIKGFSSITADSNADQALLYTGKAAMMLHGGWTYGSMSADGGDFVSGGSLGYMNFPPVDGGKGDPSDTVGNPGQYMSISAKASPEQKEIAKKFFASVLSDEEVKAWVGVGSVPIVKGADSAFTTSKDAEWLKFVYGIASNAKTFAQSWDQALSPTAAEVLLDNIAKLFQLSISPQQFTTNMNAVIGK</sequence>
<dbReference type="Pfam" id="PF01547">
    <property type="entry name" value="SBP_bac_1"/>
    <property type="match status" value="1"/>
</dbReference>
<evidence type="ECO:0000313" key="3">
    <source>
        <dbReference type="Proteomes" id="UP001597097"/>
    </source>
</evidence>
<proteinExistence type="predicted"/>